<dbReference type="KEGG" id="fli:Fleli_4063"/>
<dbReference type="InterPro" id="IPR002939">
    <property type="entry name" value="DnaJ_C"/>
</dbReference>
<keyword evidence="1 12" id="KW-0963">Cytoplasm</keyword>
<feature type="binding site" evidence="12">
    <location>
        <position position="170"/>
    </location>
    <ligand>
        <name>Zn(2+)</name>
        <dbReference type="ChEBI" id="CHEBI:29105"/>
        <label>2</label>
    </ligand>
</feature>
<gene>
    <name evidence="12" type="primary">dnaJ</name>
    <name evidence="16" type="ordered locus">Fleli_4063</name>
</gene>
<dbReference type="PANTHER" id="PTHR43096:SF48">
    <property type="entry name" value="CHAPERONE PROTEIN DNAJ"/>
    <property type="match status" value="1"/>
</dbReference>
<dbReference type="Gene3D" id="1.10.287.110">
    <property type="entry name" value="DnaJ domain"/>
    <property type="match status" value="1"/>
</dbReference>
<proteinExistence type="inferred from homology"/>
<dbReference type="SUPFAM" id="SSF49493">
    <property type="entry name" value="HSP40/DnaJ peptide-binding domain"/>
    <property type="match status" value="2"/>
</dbReference>
<comment type="subcellular location">
    <subcellularLocation>
        <location evidence="12">Cytoplasm</location>
    </subcellularLocation>
</comment>
<feature type="binding site" evidence="12">
    <location>
        <position position="153"/>
    </location>
    <ligand>
        <name>Zn(2+)</name>
        <dbReference type="ChEBI" id="CHEBI:29105"/>
        <label>1</label>
    </ligand>
</feature>
<dbReference type="PROSITE" id="PS00636">
    <property type="entry name" value="DNAJ_1"/>
    <property type="match status" value="1"/>
</dbReference>
<dbReference type="STRING" id="880071.Fleli_4063"/>
<dbReference type="GO" id="GO:0005737">
    <property type="term" value="C:cytoplasm"/>
    <property type="evidence" value="ECO:0007669"/>
    <property type="project" value="UniProtKB-SubCell"/>
</dbReference>
<dbReference type="Pfam" id="PF00684">
    <property type="entry name" value="DnaJ_CXXCXGXG"/>
    <property type="match status" value="1"/>
</dbReference>
<comment type="subunit">
    <text evidence="12">Homodimer.</text>
</comment>
<dbReference type="GO" id="GO:0031072">
    <property type="term" value="F:heat shock protein binding"/>
    <property type="evidence" value="ECO:0007669"/>
    <property type="project" value="InterPro"/>
</dbReference>
<dbReference type="InterPro" id="IPR008971">
    <property type="entry name" value="HSP40/DnaJ_pept-bd"/>
</dbReference>
<dbReference type="Proteomes" id="UP000006054">
    <property type="component" value="Chromosome"/>
</dbReference>
<dbReference type="SMART" id="SM00271">
    <property type="entry name" value="DnaJ"/>
    <property type="match status" value="1"/>
</dbReference>
<evidence type="ECO:0000256" key="4">
    <source>
        <dbReference type="ARBA" id="ARBA00022737"/>
    </source>
</evidence>
<dbReference type="InterPro" id="IPR001305">
    <property type="entry name" value="HSP_DnaJ_Cys-rich_dom"/>
</dbReference>
<dbReference type="PANTHER" id="PTHR43096">
    <property type="entry name" value="DNAJ HOMOLOG 1, MITOCHONDRIAL-RELATED"/>
    <property type="match status" value="1"/>
</dbReference>
<feature type="binding site" evidence="12">
    <location>
        <position position="196"/>
    </location>
    <ligand>
        <name>Zn(2+)</name>
        <dbReference type="ChEBI" id="CHEBI:29105"/>
        <label>2</label>
    </ligand>
</feature>
<dbReference type="GO" id="GO:0051082">
    <property type="term" value="F:unfolded protein binding"/>
    <property type="evidence" value="ECO:0007669"/>
    <property type="project" value="UniProtKB-UniRule"/>
</dbReference>
<comment type="function">
    <text evidence="9 12">Participates actively in the response to hyperosmotic and heat shock by preventing the aggregation of stress-denatured proteins and by disaggregating proteins, also in an autonomous, DnaK-independent fashion. Unfolded proteins bind initially to DnaJ; upon interaction with the DnaJ-bound protein, DnaK hydrolyzes its bound ATP, resulting in the formation of a stable complex. GrpE releases ADP from DnaK; ATP binding to DnaK triggers the release of the substrate protein, thus completing the reaction cycle. Several rounds of ATP-dependent interactions between DnaJ, DnaK and GrpE are required for fully efficient folding. Also involved, together with DnaK and GrpE, in the DNA replication of plasmids through activation of initiation proteins.</text>
</comment>
<dbReference type="CDD" id="cd06257">
    <property type="entry name" value="DnaJ"/>
    <property type="match status" value="1"/>
</dbReference>
<dbReference type="Gene3D" id="2.60.260.20">
    <property type="entry name" value="Urease metallochaperone UreE, N-terminal domain"/>
    <property type="match status" value="2"/>
</dbReference>
<dbReference type="GO" id="GO:0009408">
    <property type="term" value="P:response to heat"/>
    <property type="evidence" value="ECO:0007669"/>
    <property type="project" value="InterPro"/>
</dbReference>
<keyword evidence="8 12" id="KW-0143">Chaperone</keyword>
<feature type="binding site" evidence="12">
    <location>
        <position position="199"/>
    </location>
    <ligand>
        <name>Zn(2+)</name>
        <dbReference type="ChEBI" id="CHEBI:29105"/>
        <label>2</label>
    </ligand>
</feature>
<dbReference type="CDD" id="cd10747">
    <property type="entry name" value="DnaJ_C"/>
    <property type="match status" value="1"/>
</dbReference>
<dbReference type="NCBIfam" id="TIGR02349">
    <property type="entry name" value="DnaJ_bact"/>
    <property type="match status" value="1"/>
</dbReference>
<dbReference type="FunFam" id="1.10.287.110:FF:000034">
    <property type="entry name" value="Chaperone protein DnaJ"/>
    <property type="match status" value="1"/>
</dbReference>
<reference evidence="17" key="1">
    <citation type="submission" date="2012-06" db="EMBL/GenBank/DDBJ databases">
        <title>The complete genome of Flexibacter litoralis DSM 6794.</title>
        <authorList>
            <person name="Lucas S."/>
            <person name="Copeland A."/>
            <person name="Lapidus A."/>
            <person name="Glavina del Rio T."/>
            <person name="Dalin E."/>
            <person name="Tice H."/>
            <person name="Bruce D."/>
            <person name="Goodwin L."/>
            <person name="Pitluck S."/>
            <person name="Peters L."/>
            <person name="Ovchinnikova G."/>
            <person name="Lu M."/>
            <person name="Kyrpides N."/>
            <person name="Mavromatis K."/>
            <person name="Ivanova N."/>
            <person name="Brettin T."/>
            <person name="Detter J.C."/>
            <person name="Han C."/>
            <person name="Larimer F."/>
            <person name="Land M."/>
            <person name="Hauser L."/>
            <person name="Markowitz V."/>
            <person name="Cheng J.-F."/>
            <person name="Hugenholtz P."/>
            <person name="Woyke T."/>
            <person name="Wu D."/>
            <person name="Spring S."/>
            <person name="Lang E."/>
            <person name="Kopitz M."/>
            <person name="Brambilla E."/>
            <person name="Klenk H.-P."/>
            <person name="Eisen J.A."/>
        </authorList>
    </citation>
    <scope>NUCLEOTIDE SEQUENCE [LARGE SCALE GENOMIC DNA]</scope>
    <source>
        <strain evidence="17">ATCC 23117 / DSM 6794 / NBRC 15988 / NCIMB 1366 / Sio-4</strain>
    </source>
</reference>
<dbReference type="PROSITE" id="PS50076">
    <property type="entry name" value="DNAJ_2"/>
    <property type="match status" value="1"/>
</dbReference>
<feature type="repeat" description="CXXCXGXG motif" evidence="12">
    <location>
        <begin position="153"/>
        <end position="160"/>
    </location>
</feature>
<dbReference type="PATRIC" id="fig|880071.3.peg.4063"/>
<dbReference type="RefSeq" id="WP_014799782.1">
    <property type="nucleotide sequence ID" value="NC_018018.1"/>
</dbReference>
<evidence type="ECO:0000256" key="10">
    <source>
        <dbReference type="ARBA" id="ARBA00061004"/>
    </source>
</evidence>
<evidence type="ECO:0000256" key="5">
    <source>
        <dbReference type="ARBA" id="ARBA00022771"/>
    </source>
</evidence>
<comment type="cofactor">
    <cofactor evidence="12">
        <name>Zn(2+)</name>
        <dbReference type="ChEBI" id="CHEBI:29105"/>
    </cofactor>
    <text evidence="12">Binds 2 Zn(2+) ions per monomer.</text>
</comment>
<keyword evidence="4 12" id="KW-0677">Repeat</keyword>
<dbReference type="EMBL" id="CP003345">
    <property type="protein sequence ID" value="AFM06359.1"/>
    <property type="molecule type" value="Genomic_DNA"/>
</dbReference>
<dbReference type="Gene3D" id="2.10.230.10">
    <property type="entry name" value="Heat shock protein DnaJ, cysteine-rich domain"/>
    <property type="match status" value="1"/>
</dbReference>
<feature type="repeat" description="CXXCXGXG motif" evidence="12">
    <location>
        <begin position="196"/>
        <end position="203"/>
    </location>
</feature>
<feature type="repeat" description="CXXCXGXG motif" evidence="12">
    <location>
        <begin position="210"/>
        <end position="217"/>
    </location>
</feature>
<keyword evidence="5 12" id="KW-0863">Zinc-finger</keyword>
<feature type="domain" description="CR-type" evidence="15">
    <location>
        <begin position="140"/>
        <end position="222"/>
    </location>
</feature>
<dbReference type="Pfam" id="PF00226">
    <property type="entry name" value="DnaJ"/>
    <property type="match status" value="1"/>
</dbReference>
<keyword evidence="17" id="KW-1185">Reference proteome</keyword>
<keyword evidence="6 12" id="KW-0862">Zinc</keyword>
<dbReference type="InterPro" id="IPR036869">
    <property type="entry name" value="J_dom_sf"/>
</dbReference>
<dbReference type="SUPFAM" id="SSF46565">
    <property type="entry name" value="Chaperone J-domain"/>
    <property type="match status" value="1"/>
</dbReference>
<feature type="binding site" evidence="12">
    <location>
        <position position="213"/>
    </location>
    <ligand>
        <name>Zn(2+)</name>
        <dbReference type="ChEBI" id="CHEBI:29105"/>
        <label>1</label>
    </ligand>
</feature>
<evidence type="ECO:0000256" key="9">
    <source>
        <dbReference type="ARBA" id="ARBA00053423"/>
    </source>
</evidence>
<dbReference type="PRINTS" id="PR00625">
    <property type="entry name" value="JDOMAIN"/>
</dbReference>
<dbReference type="HOGENOM" id="CLU_017633_0_7_10"/>
<keyword evidence="7 12" id="KW-0346">Stress response</keyword>
<sequence length="383" mass="41643">MSKRDYYEVLGVSRTSSTDEIKKAYRKIAIKYHPDKNPGDESAEDKFKEAAEAYDALGNAEKKAKYDRFGHQGMNGGGGGFQSADDIFSNFGDIFGNGFGGGGGSPFDDIFGGGRGGQRQKKGSSVRIKLKLTLQEIAHGVDKKIKVKRQVLCDTCDGSGAKDASAKQTCKQCNGSGQVRRVTNTMLGQMVTTAACPSCNGQGAIITDPCKSCSGEGVQMKEEVTEIKLPAGIEDGMQLSMAGKGNYPPRGGVAGDLLILIEEEEHKFLKREGKNVHYDLCISFPDAVLGTTVEVPTIDGSVKVPIDAGTQGGKILRLRGKGIRPYNTYETGDQLIHVNVWIPQKLSKDERKEMEKLKISDNFAPDLDKQDRSFFDKVKEFFN</sequence>
<feature type="repeat" description="CXXCXGXG motif" evidence="12">
    <location>
        <begin position="170"/>
        <end position="177"/>
    </location>
</feature>
<dbReference type="GO" id="GO:0006260">
    <property type="term" value="P:DNA replication"/>
    <property type="evidence" value="ECO:0007669"/>
    <property type="project" value="UniProtKB-KW"/>
</dbReference>
<dbReference type="Pfam" id="PF01556">
    <property type="entry name" value="DnaJ_C"/>
    <property type="match status" value="1"/>
</dbReference>
<protein>
    <recommendedName>
        <fullName evidence="11 12">Chaperone protein DnaJ</fullName>
    </recommendedName>
</protein>
<evidence type="ECO:0000313" key="17">
    <source>
        <dbReference type="Proteomes" id="UP000006054"/>
    </source>
</evidence>
<accession>I4AQX4</accession>
<dbReference type="eggNOG" id="COG0484">
    <property type="taxonomic scope" value="Bacteria"/>
</dbReference>
<evidence type="ECO:0000256" key="2">
    <source>
        <dbReference type="ARBA" id="ARBA00022705"/>
    </source>
</evidence>
<dbReference type="SUPFAM" id="SSF57938">
    <property type="entry name" value="DnaJ/Hsp40 cysteine-rich domain"/>
    <property type="match status" value="1"/>
</dbReference>
<feature type="binding site" evidence="12">
    <location>
        <position position="173"/>
    </location>
    <ligand>
        <name>Zn(2+)</name>
        <dbReference type="ChEBI" id="CHEBI:29105"/>
        <label>2</label>
    </ligand>
</feature>
<comment type="domain">
    <text evidence="12">The J domain is necessary and sufficient to stimulate DnaK ATPase activity. Zinc center 1 plays an important role in the autonomous, DnaK-independent chaperone activity of DnaJ. Zinc center 2 is essential for interaction with DnaK and for DnaJ activity.</text>
</comment>
<evidence type="ECO:0000256" key="3">
    <source>
        <dbReference type="ARBA" id="ARBA00022723"/>
    </source>
</evidence>
<name>I4AQX4_BERLS</name>
<evidence type="ECO:0000256" key="7">
    <source>
        <dbReference type="ARBA" id="ARBA00023016"/>
    </source>
</evidence>
<feature type="binding site" evidence="12">
    <location>
        <position position="210"/>
    </location>
    <ligand>
        <name>Zn(2+)</name>
        <dbReference type="ChEBI" id="CHEBI:29105"/>
        <label>1</label>
    </ligand>
</feature>
<dbReference type="InterPro" id="IPR001623">
    <property type="entry name" value="DnaJ_domain"/>
</dbReference>
<dbReference type="InterPro" id="IPR036410">
    <property type="entry name" value="HSP_DnaJ_Cys-rich_dom_sf"/>
</dbReference>
<evidence type="ECO:0000256" key="13">
    <source>
        <dbReference type="PROSITE-ProRule" id="PRU00546"/>
    </source>
</evidence>
<dbReference type="GO" id="GO:0042026">
    <property type="term" value="P:protein refolding"/>
    <property type="evidence" value="ECO:0007669"/>
    <property type="project" value="TreeGrafter"/>
</dbReference>
<evidence type="ECO:0000259" key="15">
    <source>
        <dbReference type="PROSITE" id="PS51188"/>
    </source>
</evidence>
<dbReference type="GO" id="GO:0008270">
    <property type="term" value="F:zinc ion binding"/>
    <property type="evidence" value="ECO:0007669"/>
    <property type="project" value="UniProtKB-UniRule"/>
</dbReference>
<evidence type="ECO:0000256" key="6">
    <source>
        <dbReference type="ARBA" id="ARBA00022833"/>
    </source>
</evidence>
<evidence type="ECO:0000256" key="12">
    <source>
        <dbReference type="HAMAP-Rule" id="MF_01152"/>
    </source>
</evidence>
<feature type="zinc finger region" description="CR-type" evidence="13">
    <location>
        <begin position="140"/>
        <end position="222"/>
    </location>
</feature>
<feature type="domain" description="J" evidence="14">
    <location>
        <begin position="5"/>
        <end position="70"/>
    </location>
</feature>
<dbReference type="PROSITE" id="PS51188">
    <property type="entry name" value="ZF_CR"/>
    <property type="match status" value="1"/>
</dbReference>
<evidence type="ECO:0000313" key="16">
    <source>
        <dbReference type="EMBL" id="AFM06359.1"/>
    </source>
</evidence>
<evidence type="ECO:0000256" key="1">
    <source>
        <dbReference type="ARBA" id="ARBA00022490"/>
    </source>
</evidence>
<comment type="similarity">
    <text evidence="10 12">Belongs to the DnaJ family.</text>
</comment>
<feature type="binding site" evidence="12">
    <location>
        <position position="156"/>
    </location>
    <ligand>
        <name>Zn(2+)</name>
        <dbReference type="ChEBI" id="CHEBI:29105"/>
        <label>1</label>
    </ligand>
</feature>
<keyword evidence="3 12" id="KW-0479">Metal-binding</keyword>
<dbReference type="FunFam" id="2.60.260.20:FF:000005">
    <property type="entry name" value="Chaperone protein dnaJ 1, mitochondrial"/>
    <property type="match status" value="1"/>
</dbReference>
<dbReference type="CDD" id="cd10719">
    <property type="entry name" value="DnaJ_zf"/>
    <property type="match status" value="1"/>
</dbReference>
<evidence type="ECO:0000256" key="8">
    <source>
        <dbReference type="ARBA" id="ARBA00023186"/>
    </source>
</evidence>
<dbReference type="InterPro" id="IPR018253">
    <property type="entry name" value="DnaJ_domain_CS"/>
</dbReference>
<evidence type="ECO:0000256" key="11">
    <source>
        <dbReference type="ARBA" id="ARBA00067609"/>
    </source>
</evidence>
<dbReference type="FunFam" id="2.10.230.10:FF:000002">
    <property type="entry name" value="Molecular chaperone DnaJ"/>
    <property type="match status" value="1"/>
</dbReference>
<keyword evidence="2 12" id="KW-0235">DNA replication</keyword>
<dbReference type="AlphaFoldDB" id="I4AQX4"/>
<dbReference type="HAMAP" id="MF_01152">
    <property type="entry name" value="DnaJ"/>
    <property type="match status" value="1"/>
</dbReference>
<dbReference type="GO" id="GO:0005524">
    <property type="term" value="F:ATP binding"/>
    <property type="evidence" value="ECO:0007669"/>
    <property type="project" value="InterPro"/>
</dbReference>
<organism evidence="16 17">
    <name type="scientific">Bernardetia litoralis (strain ATCC 23117 / DSM 6794 / NBRC 15988 / NCIMB 1366 / Fx l1 / Sio-4)</name>
    <name type="common">Flexibacter litoralis</name>
    <dbReference type="NCBI Taxonomy" id="880071"/>
    <lineage>
        <taxon>Bacteria</taxon>
        <taxon>Pseudomonadati</taxon>
        <taxon>Bacteroidota</taxon>
        <taxon>Cytophagia</taxon>
        <taxon>Cytophagales</taxon>
        <taxon>Bernardetiaceae</taxon>
        <taxon>Bernardetia</taxon>
    </lineage>
</organism>
<dbReference type="InterPro" id="IPR012724">
    <property type="entry name" value="DnaJ"/>
</dbReference>
<dbReference type="NCBIfam" id="NF008035">
    <property type="entry name" value="PRK10767.1"/>
    <property type="match status" value="1"/>
</dbReference>
<dbReference type="OrthoDB" id="9779889at2"/>
<evidence type="ECO:0000259" key="14">
    <source>
        <dbReference type="PROSITE" id="PS50076"/>
    </source>
</evidence>